<dbReference type="AlphaFoldDB" id="A0A4C1V185"/>
<gene>
    <name evidence="2" type="ORF">EVAR_23932_1</name>
</gene>
<keyword evidence="1" id="KW-0472">Membrane</keyword>
<keyword evidence="3" id="KW-1185">Reference proteome</keyword>
<evidence type="ECO:0000313" key="3">
    <source>
        <dbReference type="Proteomes" id="UP000299102"/>
    </source>
</evidence>
<comment type="caution">
    <text evidence="2">The sequence shown here is derived from an EMBL/GenBank/DDBJ whole genome shotgun (WGS) entry which is preliminary data.</text>
</comment>
<evidence type="ECO:0000313" key="2">
    <source>
        <dbReference type="EMBL" id="GBP32521.1"/>
    </source>
</evidence>
<proteinExistence type="predicted"/>
<protein>
    <submittedName>
        <fullName evidence="2">Uncharacterized protein</fullName>
    </submittedName>
</protein>
<reference evidence="2 3" key="1">
    <citation type="journal article" date="2019" name="Commun. Biol.">
        <title>The bagworm genome reveals a unique fibroin gene that provides high tensile strength.</title>
        <authorList>
            <person name="Kono N."/>
            <person name="Nakamura H."/>
            <person name="Ohtoshi R."/>
            <person name="Tomita M."/>
            <person name="Numata K."/>
            <person name="Arakawa K."/>
        </authorList>
    </citation>
    <scope>NUCLEOTIDE SEQUENCE [LARGE SCALE GENOMIC DNA]</scope>
</reference>
<dbReference type="EMBL" id="BGZK01000261">
    <property type="protein sequence ID" value="GBP32521.1"/>
    <property type="molecule type" value="Genomic_DNA"/>
</dbReference>
<keyword evidence="1" id="KW-1133">Transmembrane helix</keyword>
<dbReference type="Proteomes" id="UP000299102">
    <property type="component" value="Unassembled WGS sequence"/>
</dbReference>
<sequence>MEESVTTYFFICSAVLCSDGFGTLQMFLPIVLISGICLYLSFWWKRRRMVELSKDVPSWSTCLPLLGHAHRFIGDNASDIFKLDPLSIRDLFVPQLLYHAAKYVLNSFRFKLSSPPLDSVHESFAHGDDYPPKIDISVLATVLELFAPIATLENSILL</sequence>
<name>A0A4C1V185_EUMVA</name>
<evidence type="ECO:0000256" key="1">
    <source>
        <dbReference type="SAM" id="Phobius"/>
    </source>
</evidence>
<accession>A0A4C1V185</accession>
<feature type="transmembrane region" description="Helical" evidence="1">
    <location>
        <begin position="26"/>
        <end position="44"/>
    </location>
</feature>
<keyword evidence="1" id="KW-0812">Transmembrane</keyword>
<organism evidence="2 3">
    <name type="scientific">Eumeta variegata</name>
    <name type="common">Bagworm moth</name>
    <name type="synonym">Eumeta japonica</name>
    <dbReference type="NCBI Taxonomy" id="151549"/>
    <lineage>
        <taxon>Eukaryota</taxon>
        <taxon>Metazoa</taxon>
        <taxon>Ecdysozoa</taxon>
        <taxon>Arthropoda</taxon>
        <taxon>Hexapoda</taxon>
        <taxon>Insecta</taxon>
        <taxon>Pterygota</taxon>
        <taxon>Neoptera</taxon>
        <taxon>Endopterygota</taxon>
        <taxon>Lepidoptera</taxon>
        <taxon>Glossata</taxon>
        <taxon>Ditrysia</taxon>
        <taxon>Tineoidea</taxon>
        <taxon>Psychidae</taxon>
        <taxon>Oiketicinae</taxon>
        <taxon>Eumeta</taxon>
    </lineage>
</organism>